<dbReference type="AlphaFoldDB" id="A0A9R0VSF7"/>
<evidence type="ECO:0000313" key="4">
    <source>
        <dbReference type="EMBL" id="VAH69650.1"/>
    </source>
</evidence>
<accession>A0A9R0VSF7</accession>
<reference evidence="4 5" key="1">
    <citation type="submission" date="2017-09" db="EMBL/GenBank/DDBJ databases">
        <authorList>
            <consortium name="International Durum Wheat Genome Sequencing Consortium (IDWGSC)"/>
            <person name="Milanesi L."/>
        </authorList>
    </citation>
    <scope>NUCLEOTIDE SEQUENCE [LARGE SCALE GENOMIC DNA]</scope>
    <source>
        <strain evidence="5">cv. Svevo</strain>
    </source>
</reference>
<feature type="compositionally biased region" description="Acidic residues" evidence="1">
    <location>
        <begin position="150"/>
        <end position="160"/>
    </location>
</feature>
<feature type="domain" description="DUF630" evidence="3">
    <location>
        <begin position="46"/>
        <end position="88"/>
    </location>
</feature>
<feature type="compositionally biased region" description="Low complexity" evidence="1">
    <location>
        <begin position="116"/>
        <end position="147"/>
    </location>
</feature>
<dbReference type="Pfam" id="PF04782">
    <property type="entry name" value="DUF632"/>
    <property type="match status" value="1"/>
</dbReference>
<protein>
    <recommendedName>
        <fullName evidence="6">DUF632 domain-containing protein</fullName>
    </recommendedName>
</protein>
<evidence type="ECO:0008006" key="6">
    <source>
        <dbReference type="Google" id="ProtNLM"/>
    </source>
</evidence>
<sequence length="936" mass="101602">MGCAPSHDAFKATAAAAARETLRRATTGAAASSSSAFSRRPRGPGAVCRQRVALIRAAADRRFALAAAHAAYFRSLAAVGGALRRFAAAALLPATPDPAASPVLTLPPSPDPKPQQPAVASSSAAAASSLPPSPASSSSTVSPFSHSLSDDNDTADSDDDEHLHALDHSRRARLRGHAPPPATTQQHRHYMRNSATVPTVVYEDPYAEYAEGAASYGYGPAYTYGPYGEPVAEEARPRHAPPTPPPPEASPWDFLDIFTPTPYDQFPEDYPRGMPGEAADGNRNLPTSSPNYANYAELRRMEGIPELEDEAELGPAKPSTSAVVEDQSVKGKRPAPGPTTNAGPKGESSEVKPKSKGSSGANAEADKPLSRNDSVPSNAGSSSNSKKGGRTDAVSLKGANFGDIAGGNSSNKKKKTDVPFGENGGDIVGGSSNGKKKGAATDEAVSIVGADGAGGSHGKSVQSAMALNSESFSPLHNGERDVVEAMEEVKERFEEALHCGDEVSRMLEVGKVPHRTAPKVLRYFSSRVMEPMSLSVPSSSYCVPKRERCSRLPSASASSANGRENRNGSLCSTLEKLCVWEKKLYQEVKDEEKLRALYEKKYNRLKSLDEQGAEPDAIETARSSVRDLRSKITINIKTAKAFSSKIEKIRDEELYPQLVDLIQGLRRMWKAVLECHEKQLSAIRDSRLHLLKARTVSQSAAATLATLELERELTKWYRCFNKWTSSQRSYVEALNGWLRRWFPEVPDEQDAPDGAPPFSPGKLGARPIFVVSNDWFRAIDLVPKSDALKSIDYFYKLVHELRKRQEDEDRQKRKVDHASRDYNKRREALQRELGPGTGTDMVALPENSGDHTVDLHKMRRKLDNEMAKHDEVVRHVHFAASATLPVGFVPALEQIVGFFHGNLQVYARIRTNGAGARGPPTDDGSESEVRRRPHLG</sequence>
<dbReference type="Proteomes" id="UP000324705">
    <property type="component" value="Chromosome 3A"/>
</dbReference>
<proteinExistence type="predicted"/>
<evidence type="ECO:0000259" key="2">
    <source>
        <dbReference type="Pfam" id="PF04782"/>
    </source>
</evidence>
<dbReference type="Gramene" id="TRITD3Av1G274860.1">
    <property type="protein sequence ID" value="TRITD3Av1G274860.1"/>
    <property type="gene ID" value="TRITD3Av1G274860"/>
</dbReference>
<dbReference type="Pfam" id="PF04783">
    <property type="entry name" value="DUF630"/>
    <property type="match status" value="1"/>
</dbReference>
<feature type="region of interest" description="Disordered" evidence="1">
    <location>
        <begin position="806"/>
        <end position="850"/>
    </location>
</feature>
<feature type="domain" description="DUF632" evidence="2">
    <location>
        <begin position="483"/>
        <end position="799"/>
    </location>
</feature>
<gene>
    <name evidence="4" type="ORF">TRITD_3Av1G274860</name>
</gene>
<dbReference type="EMBL" id="LT934115">
    <property type="protein sequence ID" value="VAH69650.1"/>
    <property type="molecule type" value="Genomic_DNA"/>
</dbReference>
<dbReference type="InterPro" id="IPR006867">
    <property type="entry name" value="DUF632"/>
</dbReference>
<feature type="region of interest" description="Disordered" evidence="1">
    <location>
        <begin position="912"/>
        <end position="936"/>
    </location>
</feature>
<feature type="compositionally biased region" description="Pro residues" evidence="1">
    <location>
        <begin position="105"/>
        <end position="115"/>
    </location>
</feature>
<evidence type="ECO:0000313" key="5">
    <source>
        <dbReference type="Proteomes" id="UP000324705"/>
    </source>
</evidence>
<feature type="compositionally biased region" description="Low complexity" evidence="1">
    <location>
        <begin position="377"/>
        <end position="386"/>
    </location>
</feature>
<feature type="region of interest" description="Disordered" evidence="1">
    <location>
        <begin position="102"/>
        <end position="193"/>
    </location>
</feature>
<feature type="region of interest" description="Disordered" evidence="1">
    <location>
        <begin position="310"/>
        <end position="438"/>
    </location>
</feature>
<dbReference type="PANTHER" id="PTHR21450:SF57">
    <property type="entry name" value="BZIP TRANSCRIPTION FACTOR-LIKE"/>
    <property type="match status" value="1"/>
</dbReference>
<dbReference type="PANTHER" id="PTHR21450">
    <property type="entry name" value="PROTEIN ALTERED PHOSPHATE STARVATION RESPONSE 1"/>
    <property type="match status" value="1"/>
</dbReference>
<feature type="region of interest" description="Disordered" evidence="1">
    <location>
        <begin position="232"/>
        <end position="291"/>
    </location>
</feature>
<dbReference type="InterPro" id="IPR006868">
    <property type="entry name" value="DUF630"/>
</dbReference>
<dbReference type="OMA" id="WDFLDIF"/>
<feature type="compositionally biased region" description="Gly residues" evidence="1">
    <location>
        <begin position="422"/>
        <end position="432"/>
    </location>
</feature>
<feature type="compositionally biased region" description="Basic and acidic residues" evidence="1">
    <location>
        <begin position="806"/>
        <end position="830"/>
    </location>
</feature>
<evidence type="ECO:0000256" key="1">
    <source>
        <dbReference type="SAM" id="MobiDB-lite"/>
    </source>
</evidence>
<name>A0A9R0VSF7_TRITD</name>
<keyword evidence="5" id="KW-1185">Reference proteome</keyword>
<feature type="compositionally biased region" description="Pro residues" evidence="1">
    <location>
        <begin position="240"/>
        <end position="249"/>
    </location>
</feature>
<organism evidence="4 5">
    <name type="scientific">Triticum turgidum subsp. durum</name>
    <name type="common">Durum wheat</name>
    <name type="synonym">Triticum durum</name>
    <dbReference type="NCBI Taxonomy" id="4567"/>
    <lineage>
        <taxon>Eukaryota</taxon>
        <taxon>Viridiplantae</taxon>
        <taxon>Streptophyta</taxon>
        <taxon>Embryophyta</taxon>
        <taxon>Tracheophyta</taxon>
        <taxon>Spermatophyta</taxon>
        <taxon>Magnoliopsida</taxon>
        <taxon>Liliopsida</taxon>
        <taxon>Poales</taxon>
        <taxon>Poaceae</taxon>
        <taxon>BOP clade</taxon>
        <taxon>Pooideae</taxon>
        <taxon>Triticodae</taxon>
        <taxon>Triticeae</taxon>
        <taxon>Triticinae</taxon>
        <taxon>Triticum</taxon>
    </lineage>
</organism>
<evidence type="ECO:0000259" key="3">
    <source>
        <dbReference type="Pfam" id="PF04783"/>
    </source>
</evidence>